<evidence type="ECO:0000256" key="7">
    <source>
        <dbReference type="ARBA" id="ARBA00022840"/>
    </source>
</evidence>
<dbReference type="STRING" id="52.CMC5_069860"/>
<feature type="domain" description="Histidine kinase" evidence="10">
    <location>
        <begin position="357"/>
        <end position="575"/>
    </location>
</feature>
<dbReference type="AlphaFoldDB" id="A0A0K1EPL4"/>
<dbReference type="SMART" id="SM00388">
    <property type="entry name" value="HisKA"/>
    <property type="match status" value="2"/>
</dbReference>
<evidence type="ECO:0000313" key="13">
    <source>
        <dbReference type="Proteomes" id="UP000067626"/>
    </source>
</evidence>
<dbReference type="InterPro" id="IPR011006">
    <property type="entry name" value="CheY-like_superfamily"/>
</dbReference>
<dbReference type="Pfam" id="PF00512">
    <property type="entry name" value="HisKA"/>
    <property type="match status" value="2"/>
</dbReference>
<dbReference type="InterPro" id="IPR036890">
    <property type="entry name" value="HATPase_C_sf"/>
</dbReference>
<dbReference type="PRINTS" id="PR00344">
    <property type="entry name" value="BCTRLSENSOR"/>
</dbReference>
<dbReference type="CDD" id="cd00082">
    <property type="entry name" value="HisKA"/>
    <property type="match status" value="2"/>
</dbReference>
<evidence type="ECO:0000256" key="2">
    <source>
        <dbReference type="ARBA" id="ARBA00012438"/>
    </source>
</evidence>
<dbReference type="PROSITE" id="PS50109">
    <property type="entry name" value="HIS_KIN"/>
    <property type="match status" value="2"/>
</dbReference>
<evidence type="ECO:0000313" key="12">
    <source>
        <dbReference type="EMBL" id="AKT42759.1"/>
    </source>
</evidence>
<keyword evidence="7" id="KW-0067">ATP-binding</keyword>
<evidence type="ECO:0000256" key="5">
    <source>
        <dbReference type="ARBA" id="ARBA00022741"/>
    </source>
</evidence>
<accession>A0A0K1EPL4</accession>
<keyword evidence="8" id="KW-0902">Two-component regulatory system</keyword>
<evidence type="ECO:0000256" key="6">
    <source>
        <dbReference type="ARBA" id="ARBA00022777"/>
    </source>
</evidence>
<evidence type="ECO:0000256" key="1">
    <source>
        <dbReference type="ARBA" id="ARBA00000085"/>
    </source>
</evidence>
<dbReference type="Pfam" id="PF00072">
    <property type="entry name" value="Response_reg"/>
    <property type="match status" value="1"/>
</dbReference>
<dbReference type="PATRIC" id="fig|52.7.peg.7671"/>
<reference evidence="12 13" key="1">
    <citation type="submission" date="2015-07" db="EMBL/GenBank/DDBJ databases">
        <title>Genome analysis of myxobacterium Chondromyces crocatus Cm c5 reveals a high potential for natural compound synthesis and the genetic basis for the loss of fruiting body formation.</title>
        <authorList>
            <person name="Zaburannyi N."/>
            <person name="Bunk B."/>
            <person name="Maier J."/>
            <person name="Overmann J."/>
            <person name="Mueller R."/>
        </authorList>
    </citation>
    <scope>NUCLEOTIDE SEQUENCE [LARGE SCALE GENOMIC DNA]</scope>
    <source>
        <strain evidence="12 13">Cm c5</strain>
    </source>
</reference>
<dbReference type="CDD" id="cd16922">
    <property type="entry name" value="HATPase_EvgS-ArcB-TorS-like"/>
    <property type="match status" value="1"/>
</dbReference>
<dbReference type="Gene3D" id="3.30.450.40">
    <property type="match status" value="1"/>
</dbReference>
<evidence type="ECO:0000256" key="4">
    <source>
        <dbReference type="ARBA" id="ARBA00022679"/>
    </source>
</evidence>
<dbReference type="SMART" id="SM00448">
    <property type="entry name" value="REC"/>
    <property type="match status" value="1"/>
</dbReference>
<feature type="domain" description="Histidine kinase" evidence="10">
    <location>
        <begin position="783"/>
        <end position="994"/>
    </location>
</feature>
<keyword evidence="5" id="KW-0547">Nucleotide-binding</keyword>
<dbReference type="KEGG" id="ccro:CMC5_069860"/>
<dbReference type="FunFam" id="1.10.287.130:FF:000045">
    <property type="entry name" value="Two-component system sensor histidine kinase/response regulator"/>
    <property type="match status" value="1"/>
</dbReference>
<name>A0A0K1EPL4_CHOCO</name>
<dbReference type="SUPFAM" id="SSF52172">
    <property type="entry name" value="CheY-like"/>
    <property type="match status" value="1"/>
</dbReference>
<dbReference type="SUPFAM" id="SSF47384">
    <property type="entry name" value="Homodimeric domain of signal transducing histidine kinase"/>
    <property type="match status" value="2"/>
</dbReference>
<evidence type="ECO:0000256" key="8">
    <source>
        <dbReference type="ARBA" id="ARBA00023012"/>
    </source>
</evidence>
<dbReference type="InterPro" id="IPR005467">
    <property type="entry name" value="His_kinase_dom"/>
</dbReference>
<keyword evidence="6" id="KW-0418">Kinase</keyword>
<dbReference type="Gene3D" id="3.40.50.2300">
    <property type="match status" value="1"/>
</dbReference>
<gene>
    <name evidence="12" type="primary">cheY</name>
    <name evidence="12" type="ORF">CMC5_069860</name>
</gene>
<dbReference type="InterPro" id="IPR004358">
    <property type="entry name" value="Sig_transdc_His_kin-like_C"/>
</dbReference>
<comment type="catalytic activity">
    <reaction evidence="1">
        <text>ATP + protein L-histidine = ADP + protein N-phospho-L-histidine.</text>
        <dbReference type="EC" id="2.7.13.3"/>
    </reaction>
</comment>
<dbReference type="Gene3D" id="3.30.450.20">
    <property type="entry name" value="PAS domain"/>
    <property type="match status" value="1"/>
</dbReference>
<keyword evidence="3 9" id="KW-0597">Phosphoprotein</keyword>
<feature type="modified residue" description="4-aspartylphosphate" evidence="9">
    <location>
        <position position="701"/>
    </location>
</feature>
<evidence type="ECO:0000259" key="11">
    <source>
        <dbReference type="PROSITE" id="PS50110"/>
    </source>
</evidence>
<dbReference type="SUPFAM" id="SSF55781">
    <property type="entry name" value="GAF domain-like"/>
    <property type="match status" value="1"/>
</dbReference>
<dbReference type="SUPFAM" id="SSF55874">
    <property type="entry name" value="ATPase domain of HSP90 chaperone/DNA topoisomerase II/histidine kinase"/>
    <property type="match status" value="2"/>
</dbReference>
<sequence length="999" mass="108226">MTMDKRAVDEVLIGGGECGALMRQLDWSKTAIGPVSSWPQSLRTAVGILLASNYPLYIAWGPRYVQMYNDAYRPICGATKHPASLGQEAAVTWPEVWHMLGPGFDRILATGEANWVEDLMMPLDRNGYVEECYFTYSHSPIRDERGGIGGVFSALHETTDRVLDERRLRTLRALSAATSDRPSAENACRAAAEILGSNLHDVPFALLYLVEAGGERARLVASSQLDPGAPGAPLLIEPRSAHTTTWPIAGLLSGEETSRETHFPAMWGKLPGGPWPEGASSALLLPLAQPGHTTPAGVLVAGVSPRRALDEKYKSFLQLAAAGIATGIANARAREEERRHLDALAELDRAKTAFFSNVSHEFRTPLTLVLGPLEDCLEDAQEPLGTRQQARLSTVRRNALRLLKLVNALLDFSRLEAGRMQAVREATDLSALTTDLASTFRSTMERAGLALHVDCPPLPEPAWVDREMWEKMVLNLLSNAFKFTFEGSISVRLTADEERFVLAVEDTGTGIPQQELKRVFERFHRVQGARGRSHEGSGIGLALVQELAKLHGGSIEVESSLGKGSTFTLTLPRGRVVSAGEPLDPGPERAATTERAVASTATAFLNDMTAWVQSGDAATPEQPAQVPVQPPPPSFGATVTRLPARRALLPSGHVLLVDDNADMRDYVKRLLEGRYTVETAQDGDTALEIIKHRIPDLVLSDVMMPGKDGFALLAALRVDPRTTMIPVILLSARAGEEATVEGLLAGASDYLVKPFSGRELVARVEGTLRTARARQDLDAFAGRIAHDLRNLLSPLLMMSAVFKFSSEEPARKAGERLERMTRRANNLLDGMLAFSRAEHTLDAKDSSSIPAVISDVVEDLSSLRNQVNAEIDLTGVENLRVIVPRGLLYVVVMNLMSNALKFMQGQPHRRVVVTARTRGERAELIVDDTGPGISSDALGHIFEPFYRAPGTKASGHGIGLATVQRIVQSCGGDIDVQSTPGVGTQFQIGLPLDLDGTSP</sequence>
<dbReference type="EC" id="2.7.13.3" evidence="2"/>
<dbReference type="Proteomes" id="UP000067626">
    <property type="component" value="Chromosome"/>
</dbReference>
<dbReference type="InterPro" id="IPR036097">
    <property type="entry name" value="HisK_dim/P_sf"/>
</dbReference>
<dbReference type="EMBL" id="CP012159">
    <property type="protein sequence ID" value="AKT42759.1"/>
    <property type="molecule type" value="Genomic_DNA"/>
</dbReference>
<dbReference type="Gene3D" id="3.30.565.10">
    <property type="entry name" value="Histidine kinase-like ATPase, C-terminal domain"/>
    <property type="match status" value="2"/>
</dbReference>
<dbReference type="InterPro" id="IPR003594">
    <property type="entry name" value="HATPase_dom"/>
</dbReference>
<dbReference type="GO" id="GO:0005524">
    <property type="term" value="F:ATP binding"/>
    <property type="evidence" value="ECO:0007669"/>
    <property type="project" value="UniProtKB-KW"/>
</dbReference>
<proteinExistence type="predicted"/>
<dbReference type="CDD" id="cd17574">
    <property type="entry name" value="REC_OmpR"/>
    <property type="match status" value="1"/>
</dbReference>
<dbReference type="InterPro" id="IPR003661">
    <property type="entry name" value="HisK_dim/P_dom"/>
</dbReference>
<feature type="domain" description="Response regulatory" evidence="11">
    <location>
        <begin position="653"/>
        <end position="768"/>
    </location>
</feature>
<dbReference type="PANTHER" id="PTHR43547:SF2">
    <property type="entry name" value="HYBRID SIGNAL TRANSDUCTION HISTIDINE KINASE C"/>
    <property type="match status" value="1"/>
</dbReference>
<dbReference type="InterPro" id="IPR029016">
    <property type="entry name" value="GAF-like_dom_sf"/>
</dbReference>
<dbReference type="PROSITE" id="PS50110">
    <property type="entry name" value="RESPONSE_REGULATORY"/>
    <property type="match status" value="1"/>
</dbReference>
<dbReference type="PANTHER" id="PTHR43547">
    <property type="entry name" value="TWO-COMPONENT HISTIDINE KINASE"/>
    <property type="match status" value="1"/>
</dbReference>
<dbReference type="CDD" id="cd00075">
    <property type="entry name" value="HATPase"/>
    <property type="match status" value="1"/>
</dbReference>
<evidence type="ECO:0000256" key="3">
    <source>
        <dbReference type="ARBA" id="ARBA00022553"/>
    </source>
</evidence>
<evidence type="ECO:0000256" key="9">
    <source>
        <dbReference type="PROSITE-ProRule" id="PRU00169"/>
    </source>
</evidence>
<dbReference type="RefSeq" id="WP_245677986.1">
    <property type="nucleotide sequence ID" value="NZ_CP012159.1"/>
</dbReference>
<protein>
    <recommendedName>
        <fullName evidence="2">histidine kinase</fullName>
        <ecNumber evidence="2">2.7.13.3</ecNumber>
    </recommendedName>
</protein>
<dbReference type="Gene3D" id="1.10.287.130">
    <property type="match status" value="2"/>
</dbReference>
<dbReference type="InterPro" id="IPR001789">
    <property type="entry name" value="Sig_transdc_resp-reg_receiver"/>
</dbReference>
<evidence type="ECO:0000259" key="10">
    <source>
        <dbReference type="PROSITE" id="PS50109"/>
    </source>
</evidence>
<keyword evidence="13" id="KW-1185">Reference proteome</keyword>
<dbReference type="SMART" id="SM00387">
    <property type="entry name" value="HATPase_c"/>
    <property type="match status" value="2"/>
</dbReference>
<keyword evidence="4" id="KW-0808">Transferase</keyword>
<organism evidence="12 13">
    <name type="scientific">Chondromyces crocatus</name>
    <dbReference type="NCBI Taxonomy" id="52"/>
    <lineage>
        <taxon>Bacteria</taxon>
        <taxon>Pseudomonadati</taxon>
        <taxon>Myxococcota</taxon>
        <taxon>Polyangia</taxon>
        <taxon>Polyangiales</taxon>
        <taxon>Polyangiaceae</taxon>
        <taxon>Chondromyces</taxon>
    </lineage>
</organism>
<dbReference type="Pfam" id="PF02518">
    <property type="entry name" value="HATPase_c"/>
    <property type="match status" value="2"/>
</dbReference>
<dbReference type="FunFam" id="3.30.565.10:FF:000037">
    <property type="entry name" value="Hybrid sensor histidine kinase/response regulator"/>
    <property type="match status" value="1"/>
</dbReference>
<dbReference type="GO" id="GO:0000155">
    <property type="term" value="F:phosphorelay sensor kinase activity"/>
    <property type="evidence" value="ECO:0007669"/>
    <property type="project" value="InterPro"/>
</dbReference>